<proteinExistence type="predicted"/>
<dbReference type="GeneID" id="64704689"/>
<keyword evidence="3" id="KW-1185">Reference proteome</keyword>
<protein>
    <submittedName>
        <fullName evidence="2">Uncharacterized protein</fullName>
    </submittedName>
</protein>
<feature type="region of interest" description="Disordered" evidence="1">
    <location>
        <begin position="1"/>
        <end position="225"/>
    </location>
</feature>
<name>A0A9P7EVI8_9AGAM</name>
<comment type="caution">
    <text evidence="2">The sequence shown here is derived from an EMBL/GenBank/DDBJ whole genome shotgun (WGS) entry which is preliminary data.</text>
</comment>
<feature type="compositionally biased region" description="Basic and acidic residues" evidence="1">
    <location>
        <begin position="136"/>
        <end position="165"/>
    </location>
</feature>
<feature type="compositionally biased region" description="Polar residues" evidence="1">
    <location>
        <begin position="186"/>
        <end position="197"/>
    </location>
</feature>
<accession>A0A9P7EVI8</accession>
<gene>
    <name evidence="2" type="ORF">F5147DRAFT_780258</name>
</gene>
<organism evidence="2 3">
    <name type="scientific">Suillus discolor</name>
    <dbReference type="NCBI Taxonomy" id="1912936"/>
    <lineage>
        <taxon>Eukaryota</taxon>
        <taxon>Fungi</taxon>
        <taxon>Dikarya</taxon>
        <taxon>Basidiomycota</taxon>
        <taxon>Agaricomycotina</taxon>
        <taxon>Agaricomycetes</taxon>
        <taxon>Agaricomycetidae</taxon>
        <taxon>Boletales</taxon>
        <taxon>Suillineae</taxon>
        <taxon>Suillaceae</taxon>
        <taxon>Suillus</taxon>
    </lineage>
</organism>
<sequence length="236" mass="24598">MPSLKSPSTEPDPIFPYAGARNESTTGVFNPLDHGLDIDDDPPSPFKEFESPVHPRGANFGAGIDDGKRPGEQVMGGSKGQDAVAKSPAAKGDAKGEREEEEAITNTNIGDVGDVGGQDSDEGTKLENIQTSNAGDHARGADSPNREEGAREKGKANQEQEKSEQDGEGNQGAVGQATCKDANLANGDTQVAGNDTQDAAKALPPDSGPKPVPTHLTPAQEEAETHRHAFLLKEVA</sequence>
<dbReference type="RefSeq" id="XP_041286264.1">
    <property type="nucleotide sequence ID" value="XM_041442430.1"/>
</dbReference>
<dbReference type="AlphaFoldDB" id="A0A9P7EVI8"/>
<evidence type="ECO:0000256" key="1">
    <source>
        <dbReference type="SAM" id="MobiDB-lite"/>
    </source>
</evidence>
<dbReference type="OrthoDB" id="2692992at2759"/>
<evidence type="ECO:0000313" key="2">
    <source>
        <dbReference type="EMBL" id="KAG2090607.1"/>
    </source>
</evidence>
<reference evidence="2" key="1">
    <citation type="journal article" date="2020" name="New Phytol.">
        <title>Comparative genomics reveals dynamic genome evolution in host specialist ectomycorrhizal fungi.</title>
        <authorList>
            <person name="Lofgren L.A."/>
            <person name="Nguyen N.H."/>
            <person name="Vilgalys R."/>
            <person name="Ruytinx J."/>
            <person name="Liao H.L."/>
            <person name="Branco S."/>
            <person name="Kuo A."/>
            <person name="LaButti K."/>
            <person name="Lipzen A."/>
            <person name="Andreopoulos W."/>
            <person name="Pangilinan J."/>
            <person name="Riley R."/>
            <person name="Hundley H."/>
            <person name="Na H."/>
            <person name="Barry K."/>
            <person name="Grigoriev I.V."/>
            <person name="Stajich J.E."/>
            <person name="Kennedy P.G."/>
        </authorList>
    </citation>
    <scope>NUCLEOTIDE SEQUENCE</scope>
    <source>
        <strain evidence="2">FC423</strain>
    </source>
</reference>
<dbReference type="EMBL" id="JABBWM010000102">
    <property type="protein sequence ID" value="KAG2090607.1"/>
    <property type="molecule type" value="Genomic_DNA"/>
</dbReference>
<dbReference type="Proteomes" id="UP000823399">
    <property type="component" value="Unassembled WGS sequence"/>
</dbReference>
<evidence type="ECO:0000313" key="3">
    <source>
        <dbReference type="Proteomes" id="UP000823399"/>
    </source>
</evidence>